<dbReference type="Proteomes" id="UP000229740">
    <property type="component" value="Unassembled WGS sequence"/>
</dbReference>
<dbReference type="GO" id="GO:0016787">
    <property type="term" value="F:hydrolase activity"/>
    <property type="evidence" value="ECO:0007669"/>
    <property type="project" value="UniProtKB-UniRule"/>
</dbReference>
<organism evidence="4 5">
    <name type="scientific">candidate division KSB3 bacterium</name>
    <dbReference type="NCBI Taxonomy" id="2044937"/>
    <lineage>
        <taxon>Bacteria</taxon>
        <taxon>candidate division KSB3</taxon>
    </lineage>
</organism>
<dbReference type="NCBIfam" id="TIGR00040">
    <property type="entry name" value="yfcE"/>
    <property type="match status" value="1"/>
</dbReference>
<keyword evidence="2" id="KW-0479">Metal-binding</keyword>
<reference evidence="4 5" key="1">
    <citation type="submission" date="2017-10" db="EMBL/GenBank/DDBJ databases">
        <title>Novel microbial diversity and functional potential in the marine mammal oral microbiome.</title>
        <authorList>
            <person name="Dudek N.K."/>
            <person name="Sun C.L."/>
            <person name="Burstein D."/>
            <person name="Kantor R.S."/>
            <person name="Aliaga Goltsman D.S."/>
            <person name="Bik E.M."/>
            <person name="Thomas B.C."/>
            <person name="Banfield J.F."/>
            <person name="Relman D.A."/>
        </authorList>
    </citation>
    <scope>NUCLEOTIDE SEQUENCE [LARGE SCALE GENOMIC DNA]</scope>
    <source>
        <strain evidence="4">DOLZORAL124_49_17</strain>
    </source>
</reference>
<evidence type="ECO:0000313" key="5">
    <source>
        <dbReference type="Proteomes" id="UP000229740"/>
    </source>
</evidence>
<dbReference type="EMBL" id="PDPS01000025">
    <property type="protein sequence ID" value="PID57851.1"/>
    <property type="molecule type" value="Genomic_DNA"/>
</dbReference>
<comment type="cofactor">
    <cofactor evidence="2">
        <name>a divalent metal cation</name>
        <dbReference type="ChEBI" id="CHEBI:60240"/>
    </cofactor>
</comment>
<dbReference type="PANTHER" id="PTHR11124">
    <property type="entry name" value="VACUOLAR SORTING PROTEIN VPS29"/>
    <property type="match status" value="1"/>
</dbReference>
<gene>
    <name evidence="4" type="ORF">CSB45_06430</name>
</gene>
<evidence type="ECO:0000256" key="1">
    <source>
        <dbReference type="ARBA" id="ARBA00008950"/>
    </source>
</evidence>
<comment type="similarity">
    <text evidence="1 2">Belongs to the metallophosphoesterase superfamily. YfcE family.</text>
</comment>
<dbReference type="SUPFAM" id="SSF56300">
    <property type="entry name" value="Metallo-dependent phosphatases"/>
    <property type="match status" value="1"/>
</dbReference>
<dbReference type="Gene3D" id="3.60.21.10">
    <property type="match status" value="1"/>
</dbReference>
<comment type="caution">
    <text evidence="4">The sequence shown here is derived from an EMBL/GenBank/DDBJ whole genome shotgun (WGS) entry which is preliminary data.</text>
</comment>
<evidence type="ECO:0000256" key="2">
    <source>
        <dbReference type="RuleBase" id="RU362039"/>
    </source>
</evidence>
<dbReference type="GO" id="GO:0046872">
    <property type="term" value="F:metal ion binding"/>
    <property type="evidence" value="ECO:0007669"/>
    <property type="project" value="UniProtKB-KW"/>
</dbReference>
<dbReference type="AlphaFoldDB" id="A0A2G6E7V4"/>
<feature type="domain" description="Calcineurin-like phosphoesterase" evidence="3">
    <location>
        <begin position="1"/>
        <end position="165"/>
    </location>
</feature>
<name>A0A2G6E7V4_9BACT</name>
<dbReference type="EC" id="3.1.4.-" evidence="2"/>
<evidence type="ECO:0000313" key="4">
    <source>
        <dbReference type="EMBL" id="PID57851.1"/>
    </source>
</evidence>
<dbReference type="Pfam" id="PF12850">
    <property type="entry name" value="Metallophos_2"/>
    <property type="match status" value="1"/>
</dbReference>
<proteinExistence type="inferred from homology"/>
<dbReference type="InterPro" id="IPR024654">
    <property type="entry name" value="Calcineurin-like_PHP_lpxH"/>
</dbReference>
<sequence length="175" mass="19365">MKIGVISDTHLSAPSGLTSSITHWLRNSRTLDEIRNILATYFAGVERIIHAGDFVDETVVEMLQEFAPLEAVHGNADGPQIQKRFPSHKILELGGFRIGLTHGDGAPHGIMGRVRQHFDQVDAIVFGHTHQPLNMRHNGILYFNPGSPTDRLFAPCHSIGMLELTQSIRGELICL</sequence>
<accession>A0A2G6E7V4</accession>
<evidence type="ECO:0000259" key="3">
    <source>
        <dbReference type="Pfam" id="PF12850"/>
    </source>
</evidence>
<protein>
    <recommendedName>
        <fullName evidence="2">Phosphoesterase</fullName>
        <ecNumber evidence="2">3.1.4.-</ecNumber>
    </recommendedName>
</protein>
<dbReference type="InterPro" id="IPR029052">
    <property type="entry name" value="Metallo-depent_PP-like"/>
</dbReference>
<dbReference type="InterPro" id="IPR000979">
    <property type="entry name" value="Phosphodiesterase_MJ0936/Vps29"/>
</dbReference>